<dbReference type="AlphaFoldDB" id="A0A927BG73"/>
<keyword evidence="2" id="KW-1185">Reference proteome</keyword>
<evidence type="ECO:0000313" key="1">
    <source>
        <dbReference type="EMBL" id="MBD2769594.1"/>
    </source>
</evidence>
<organism evidence="1 2">
    <name type="scientific">Hymenobacter montanus</name>
    <dbReference type="NCBI Taxonomy" id="2771359"/>
    <lineage>
        <taxon>Bacteria</taxon>
        <taxon>Pseudomonadati</taxon>
        <taxon>Bacteroidota</taxon>
        <taxon>Cytophagia</taxon>
        <taxon>Cytophagales</taxon>
        <taxon>Hymenobacteraceae</taxon>
        <taxon>Hymenobacter</taxon>
    </lineage>
</organism>
<reference evidence="1" key="1">
    <citation type="submission" date="2020-09" db="EMBL/GenBank/DDBJ databases">
        <authorList>
            <person name="Kim M.K."/>
        </authorList>
    </citation>
    <scope>NUCLEOTIDE SEQUENCE</scope>
    <source>
        <strain evidence="1">BT664</strain>
    </source>
</reference>
<evidence type="ECO:0000313" key="2">
    <source>
        <dbReference type="Proteomes" id="UP000612233"/>
    </source>
</evidence>
<protein>
    <submittedName>
        <fullName evidence="1">Uncharacterized protein</fullName>
    </submittedName>
</protein>
<accession>A0A927BG73</accession>
<proteinExistence type="predicted"/>
<sequence>MPQPLGPLKQLAVQRGDTVTVTAPGLYPQAVQHNFWFSLASFLTGLLQPSPSQPTPPDGVRRGGLPLLQVGVAAGLAAVPQLSGGVPRGYVRLLVFDVDSNLVSQQTQQLSAAALNNYESLRLQVVVPQDGYVSAYVGNESNVDVFFDDVTIEHRQGLQVQETQYDPTGLELAGLTRQTPGLKPLNQYKFNGKEFQTDLGLNWNHQDWRFIDLARGPVWMSVDPEVENGQESMSPYVFNFDNAVRFNDPNGRNPGGGGGLPDDFVARGFFGVGMSVVNLVALSWAATLNTPYKYQQNFVENSAGTAVDVETRKVPREAPLQELKSAAWDVFNVTISLAGGGSEGKLLEQTAGKAGTAAVVQQVKAVPQVATAAYKRPNYSVTRAQRAAVQGKPCVSCGIEGERMIADHKTPLVQEHYTTGKIDKVKMRDVNSVQPQCKSCSDKQGAEMSQYSRTQKKAHGF</sequence>
<dbReference type="Proteomes" id="UP000612233">
    <property type="component" value="Unassembled WGS sequence"/>
</dbReference>
<dbReference type="Gene3D" id="2.180.10.10">
    <property type="entry name" value="RHS repeat-associated core"/>
    <property type="match status" value="1"/>
</dbReference>
<comment type="caution">
    <text evidence="1">The sequence shown here is derived from an EMBL/GenBank/DDBJ whole genome shotgun (WGS) entry which is preliminary data.</text>
</comment>
<dbReference type="EMBL" id="JACXAD010000021">
    <property type="protein sequence ID" value="MBD2769594.1"/>
    <property type="molecule type" value="Genomic_DNA"/>
</dbReference>
<name>A0A927BG73_9BACT</name>
<dbReference type="RefSeq" id="WP_191006403.1">
    <property type="nucleotide sequence ID" value="NZ_JACXAD010000021.1"/>
</dbReference>
<gene>
    <name evidence="1" type="ORF">IC235_17025</name>
</gene>